<evidence type="ECO:0000313" key="2">
    <source>
        <dbReference type="Proteomes" id="UP000076798"/>
    </source>
</evidence>
<protein>
    <submittedName>
        <fullName evidence="1">Uncharacterized protein</fullName>
    </submittedName>
</protein>
<evidence type="ECO:0000313" key="1">
    <source>
        <dbReference type="EMBL" id="KZT40611.1"/>
    </source>
</evidence>
<keyword evidence="2" id="KW-1185">Reference proteome</keyword>
<dbReference type="Proteomes" id="UP000076798">
    <property type="component" value="Unassembled WGS sequence"/>
</dbReference>
<dbReference type="EMBL" id="KV428030">
    <property type="protein sequence ID" value="KZT40611.1"/>
    <property type="molecule type" value="Genomic_DNA"/>
</dbReference>
<name>A0A166FG91_9AGAM</name>
<accession>A0A166FG91</accession>
<sequence>MDEWVWDICRKNLPFPDSAQKGGENRQVVRSLSRKYVESPYPPRPSVLRPSSASFNLLRCVLDGIPTVASMSPADGNYCVVKTQDTPEQPEKYTWSNSVLRVLASCLESVIAEHGMGAEGWDAAKWEIYDKVSDSTACFRWNFEG</sequence>
<dbReference type="AlphaFoldDB" id="A0A166FG91"/>
<gene>
    <name evidence="1" type="ORF">SISSUDRAFT_1043929</name>
</gene>
<proteinExistence type="predicted"/>
<reference evidence="1 2" key="1">
    <citation type="journal article" date="2016" name="Mol. Biol. Evol.">
        <title>Comparative Genomics of Early-Diverging Mushroom-Forming Fungi Provides Insights into the Origins of Lignocellulose Decay Capabilities.</title>
        <authorList>
            <person name="Nagy L.G."/>
            <person name="Riley R."/>
            <person name="Tritt A."/>
            <person name="Adam C."/>
            <person name="Daum C."/>
            <person name="Floudas D."/>
            <person name="Sun H."/>
            <person name="Yadav J.S."/>
            <person name="Pangilinan J."/>
            <person name="Larsson K.H."/>
            <person name="Matsuura K."/>
            <person name="Barry K."/>
            <person name="Labutti K."/>
            <person name="Kuo R."/>
            <person name="Ohm R.A."/>
            <person name="Bhattacharya S.S."/>
            <person name="Shirouzu T."/>
            <person name="Yoshinaga Y."/>
            <person name="Martin F.M."/>
            <person name="Grigoriev I.V."/>
            <person name="Hibbett D.S."/>
        </authorList>
    </citation>
    <scope>NUCLEOTIDE SEQUENCE [LARGE SCALE GENOMIC DNA]</scope>
    <source>
        <strain evidence="1 2">HHB10207 ss-3</strain>
    </source>
</reference>
<organism evidence="1 2">
    <name type="scientific">Sistotremastrum suecicum HHB10207 ss-3</name>
    <dbReference type="NCBI Taxonomy" id="1314776"/>
    <lineage>
        <taxon>Eukaryota</taxon>
        <taxon>Fungi</taxon>
        <taxon>Dikarya</taxon>
        <taxon>Basidiomycota</taxon>
        <taxon>Agaricomycotina</taxon>
        <taxon>Agaricomycetes</taxon>
        <taxon>Sistotremastrales</taxon>
        <taxon>Sistotremastraceae</taxon>
        <taxon>Sistotremastrum</taxon>
    </lineage>
</organism>
<dbReference type="OrthoDB" id="2965800at2759"/>